<evidence type="ECO:0000259" key="1">
    <source>
        <dbReference type="Pfam" id="PF14243"/>
    </source>
</evidence>
<keyword evidence="5" id="KW-1185">Reference proteome</keyword>
<dbReference type="STRING" id="1423751.FC38_GL000441"/>
<sequence>MSKKYAFLFCSDPLNSNKVDPMYQNEYVVARLHHECLLVSFEDLQNKKLLLKGALSDKSVQIIYRGWMLKPEIYDFLYQALKEENMRLINTPDQYKKYHLLPGWYHDFEKETPKSCWIEGTDIDEITKIAQKLAGPYIVKDYVKSLKHYWKDAAFIKDIGDQKEVKRVVTNFIRLQGDQLLGGIVLRKYEPLKFIGYHPESGMPLSEEYRVFVLQNQIININNYWKTDTKKSLTDEEWDRITKIGENICSNFITIDLARKKDGSLIIMEMGDGQVSGLQELSADQFYQSIEATEKL</sequence>
<comment type="caution">
    <text evidence="2">The sequence shown here is derived from an EMBL/GenBank/DDBJ whole genome shotgun (WGS) entry which is preliminary data.</text>
</comment>
<dbReference type="PATRIC" id="fig|1423751.3.peg.463"/>
<evidence type="ECO:0000313" key="3">
    <source>
        <dbReference type="EMBL" id="KRN11917.1"/>
    </source>
</evidence>
<dbReference type="AlphaFoldDB" id="I7LCC5"/>
<reference evidence="2 4" key="1">
    <citation type="submission" date="2012-06" db="EMBL/GenBank/DDBJ databases">
        <title>Draft genome sequence of Lactobacillus gigeriorum CRBIP 24.85T, isolated from chicken crop.</title>
        <authorList>
            <person name="Cousin S."/>
            <person name="Ma L."/>
            <person name="Creno S."/>
            <person name="Clermont D."/>
            <person name="Loux V."/>
            <person name="Bizet C."/>
            <person name="Bouchier C."/>
        </authorList>
    </citation>
    <scope>NUCLEOTIDE SEQUENCE [LARGE SCALE GENOMIC DNA]</scope>
    <source>
        <strain evidence="4">CRBIP 24.85T</strain>
        <strain evidence="2">Type strain: CRBIP 24.85</strain>
    </source>
</reference>
<dbReference type="OrthoDB" id="5355744at2"/>
<evidence type="ECO:0000313" key="2">
    <source>
        <dbReference type="EMBL" id="CCI86371.1"/>
    </source>
</evidence>
<dbReference type="Pfam" id="PF14243">
    <property type="entry name" value="R2K_3"/>
    <property type="match status" value="1"/>
</dbReference>
<evidence type="ECO:0000313" key="4">
    <source>
        <dbReference type="Proteomes" id="UP000009326"/>
    </source>
</evidence>
<organism evidence="2 4">
    <name type="scientific">Lactobacillus gigeriorum DSM 23908 = CRBIP 24.85</name>
    <dbReference type="NCBI Taxonomy" id="1423751"/>
    <lineage>
        <taxon>Bacteria</taxon>
        <taxon>Bacillati</taxon>
        <taxon>Bacillota</taxon>
        <taxon>Bacilli</taxon>
        <taxon>Lactobacillales</taxon>
        <taxon>Lactobacillaceae</taxon>
        <taxon>Lactobacillus</taxon>
    </lineage>
</organism>
<dbReference type="InterPro" id="IPR025643">
    <property type="entry name" value="R2K_3"/>
</dbReference>
<proteinExistence type="predicted"/>
<dbReference type="RefSeq" id="WP_008472289.1">
    <property type="nucleotide sequence ID" value="NZ_AYZO01000015.1"/>
</dbReference>
<accession>I7LCC5</accession>
<dbReference type="Proteomes" id="UP000051521">
    <property type="component" value="Unassembled WGS sequence"/>
</dbReference>
<evidence type="ECO:0000313" key="5">
    <source>
        <dbReference type="Proteomes" id="UP000051521"/>
    </source>
</evidence>
<dbReference type="EMBL" id="CAKC01000017">
    <property type="protein sequence ID" value="CCI86371.1"/>
    <property type="molecule type" value="Genomic_DNA"/>
</dbReference>
<feature type="domain" description="ATP-grasp" evidence="1">
    <location>
        <begin position="134"/>
        <end position="290"/>
    </location>
</feature>
<protein>
    <recommendedName>
        <fullName evidence="1">ATP-grasp domain-containing protein</fullName>
    </recommendedName>
</protein>
<reference evidence="3 5" key="2">
    <citation type="journal article" date="2015" name="Genome Announc.">
        <title>Expanding the biotechnology potential of lactobacilli through comparative genomics of 213 strains and associated genera.</title>
        <authorList>
            <person name="Sun Z."/>
            <person name="Harris H.M."/>
            <person name="McCann A."/>
            <person name="Guo C."/>
            <person name="Argimon S."/>
            <person name="Zhang W."/>
            <person name="Yang X."/>
            <person name="Jeffery I.B."/>
            <person name="Cooney J.C."/>
            <person name="Kagawa T.F."/>
            <person name="Liu W."/>
            <person name="Song Y."/>
            <person name="Salvetti E."/>
            <person name="Wrobel A."/>
            <person name="Rasinkangas P."/>
            <person name="Parkhill J."/>
            <person name="Rea M.C."/>
            <person name="O'Sullivan O."/>
            <person name="Ritari J."/>
            <person name="Douillard F.P."/>
            <person name="Paul Ross R."/>
            <person name="Yang R."/>
            <person name="Briner A.E."/>
            <person name="Felis G.E."/>
            <person name="de Vos W.M."/>
            <person name="Barrangou R."/>
            <person name="Klaenhammer T.R."/>
            <person name="Caufield P.W."/>
            <person name="Cui Y."/>
            <person name="Zhang H."/>
            <person name="O'Toole P.W."/>
        </authorList>
    </citation>
    <scope>NUCLEOTIDE SEQUENCE [LARGE SCALE GENOMIC DNA]</scope>
    <source>
        <strain evidence="3 5">DSM 23908</strain>
    </source>
</reference>
<gene>
    <name evidence="2" type="ORF">BN52_07165</name>
    <name evidence="3" type="ORF">FC38_GL000441</name>
</gene>
<dbReference type="Proteomes" id="UP000009326">
    <property type="component" value="Unassembled WGS sequence"/>
</dbReference>
<name>I7LCC5_9LACO</name>
<dbReference type="EMBL" id="AYZO01000015">
    <property type="protein sequence ID" value="KRN11917.1"/>
    <property type="molecule type" value="Genomic_DNA"/>
</dbReference>